<feature type="transmembrane region" description="Helical" evidence="7">
    <location>
        <begin position="124"/>
        <end position="144"/>
    </location>
</feature>
<evidence type="ECO:0000256" key="7">
    <source>
        <dbReference type="SAM" id="Phobius"/>
    </source>
</evidence>
<dbReference type="PANTHER" id="PTHR30576">
    <property type="entry name" value="COLANIC BIOSYNTHESIS UDP-GLUCOSE LIPID CARRIER TRANSFERASE"/>
    <property type="match status" value="1"/>
</dbReference>
<name>A0ABP8AMN6_9MICO</name>
<keyword evidence="6 7" id="KW-0472">Membrane</keyword>
<evidence type="ECO:0000256" key="6">
    <source>
        <dbReference type="ARBA" id="ARBA00023136"/>
    </source>
</evidence>
<comment type="caution">
    <text evidence="9">The sequence shown here is derived from an EMBL/GenBank/DDBJ whole genome shotgun (WGS) entry which is preliminary data.</text>
</comment>
<keyword evidence="10" id="KW-1185">Reference proteome</keyword>
<evidence type="ECO:0000256" key="1">
    <source>
        <dbReference type="ARBA" id="ARBA00004141"/>
    </source>
</evidence>
<dbReference type="EMBL" id="BAABBX010000006">
    <property type="protein sequence ID" value="GAA4186484.1"/>
    <property type="molecule type" value="Genomic_DNA"/>
</dbReference>
<evidence type="ECO:0000256" key="4">
    <source>
        <dbReference type="ARBA" id="ARBA00022692"/>
    </source>
</evidence>
<dbReference type="Pfam" id="PF13727">
    <property type="entry name" value="CoA_binding_3"/>
    <property type="match status" value="1"/>
</dbReference>
<dbReference type="PANTHER" id="PTHR30576:SF0">
    <property type="entry name" value="UNDECAPRENYL-PHOSPHATE N-ACETYLGALACTOSAMINYL 1-PHOSPHATE TRANSFERASE-RELATED"/>
    <property type="match status" value="1"/>
</dbReference>
<dbReference type="Gene3D" id="3.40.50.720">
    <property type="entry name" value="NAD(P)-binding Rossmann-like Domain"/>
    <property type="match status" value="1"/>
</dbReference>
<evidence type="ECO:0000313" key="9">
    <source>
        <dbReference type="EMBL" id="GAA4186484.1"/>
    </source>
</evidence>
<feature type="transmembrane region" description="Helical" evidence="7">
    <location>
        <begin position="20"/>
        <end position="40"/>
    </location>
</feature>
<comment type="similarity">
    <text evidence="2">Belongs to the bacterial sugar transferase family.</text>
</comment>
<reference evidence="10" key="1">
    <citation type="journal article" date="2019" name="Int. J. Syst. Evol. Microbiol.">
        <title>The Global Catalogue of Microorganisms (GCM) 10K type strain sequencing project: providing services to taxonomists for standard genome sequencing and annotation.</title>
        <authorList>
            <consortium name="The Broad Institute Genomics Platform"/>
            <consortium name="The Broad Institute Genome Sequencing Center for Infectious Disease"/>
            <person name="Wu L."/>
            <person name="Ma J."/>
        </authorList>
    </citation>
    <scope>NUCLEOTIDE SEQUENCE [LARGE SCALE GENOMIC DNA]</scope>
    <source>
        <strain evidence="10">JCM 17593</strain>
    </source>
</reference>
<keyword evidence="4 7" id="KW-0812">Transmembrane</keyword>
<dbReference type="GO" id="GO:0016740">
    <property type="term" value="F:transferase activity"/>
    <property type="evidence" value="ECO:0007669"/>
    <property type="project" value="UniProtKB-KW"/>
</dbReference>
<protein>
    <submittedName>
        <fullName evidence="9">Sugar transferase</fullName>
    </submittedName>
</protein>
<dbReference type="Proteomes" id="UP001500213">
    <property type="component" value="Unassembled WGS sequence"/>
</dbReference>
<feature type="domain" description="Bacterial sugar transferase" evidence="8">
    <location>
        <begin position="295"/>
        <end position="482"/>
    </location>
</feature>
<evidence type="ECO:0000256" key="3">
    <source>
        <dbReference type="ARBA" id="ARBA00022679"/>
    </source>
</evidence>
<dbReference type="NCBIfam" id="TIGR03025">
    <property type="entry name" value="EPS_sugtrans"/>
    <property type="match status" value="1"/>
</dbReference>
<evidence type="ECO:0000313" key="10">
    <source>
        <dbReference type="Proteomes" id="UP001500213"/>
    </source>
</evidence>
<feature type="transmembrane region" description="Helical" evidence="7">
    <location>
        <begin position="60"/>
        <end position="78"/>
    </location>
</feature>
<evidence type="ECO:0000256" key="2">
    <source>
        <dbReference type="ARBA" id="ARBA00006464"/>
    </source>
</evidence>
<dbReference type="InterPro" id="IPR003362">
    <property type="entry name" value="Bact_transf"/>
</dbReference>
<sequence length="489" mass="53907">MAATVQRARAARSTAWQAALARRFVVTDLLAIIVACTFAQTVWIRDANRSVADVSGSLKWLPYSAVTVTFIVAWFLLLTFGSTRDRTIIGSGNVEYRRIVHATIALFGTGAAVAYLVQAQLGRGYFLTIVPVGLVLLVGSRYGWRLWVRSRRRVGEFVSRTVVLGHSDTAEHFAKAMVRNNESGLQLVGAVLVGSRRRNNEMLLPDVPVLDDADGVLTAIADAQAEVLVVADSHSLSPKEFRRLGWELEDLGVNLVVASSITDIAGPRLHARPVAGLPLIYIDFPSLAPWNTALKRAFDIVASLAALIIGSPVFLAVAVAIALTSRGPVFYTQERIGRGGKPFRMLKFRSMIPGADEQLQSLLDLQGTTDQPLFKVNDDPRITPVGRFIRKHSLDELPQLLNVLIGDMSLVGPRPQVAKEVELYDDDAHRRHRMKPGMSGLWQINGRSRLTWDDALRFDLYYVENWSFMGDIAILWRTVKVVAFGDGAA</sequence>
<dbReference type="Pfam" id="PF02397">
    <property type="entry name" value="Bac_transf"/>
    <property type="match status" value="1"/>
</dbReference>
<proteinExistence type="inferred from homology"/>
<comment type="subcellular location">
    <subcellularLocation>
        <location evidence="1">Membrane</location>
        <topology evidence="1">Multi-pass membrane protein</topology>
    </subcellularLocation>
</comment>
<evidence type="ECO:0000256" key="5">
    <source>
        <dbReference type="ARBA" id="ARBA00022989"/>
    </source>
</evidence>
<feature type="transmembrane region" description="Helical" evidence="7">
    <location>
        <begin position="300"/>
        <end position="323"/>
    </location>
</feature>
<accession>A0ABP8AMN6</accession>
<keyword evidence="5 7" id="KW-1133">Transmembrane helix</keyword>
<gene>
    <name evidence="9" type="ORF">GCM10022288_10140</name>
</gene>
<dbReference type="InterPro" id="IPR017475">
    <property type="entry name" value="EPS_sugar_tfrase"/>
</dbReference>
<feature type="transmembrane region" description="Helical" evidence="7">
    <location>
        <begin position="99"/>
        <end position="118"/>
    </location>
</feature>
<evidence type="ECO:0000259" key="8">
    <source>
        <dbReference type="Pfam" id="PF02397"/>
    </source>
</evidence>
<keyword evidence="3 9" id="KW-0808">Transferase</keyword>
<organism evidence="9 10">
    <name type="scientific">Gryllotalpicola kribbensis</name>
    <dbReference type="NCBI Taxonomy" id="993084"/>
    <lineage>
        <taxon>Bacteria</taxon>
        <taxon>Bacillati</taxon>
        <taxon>Actinomycetota</taxon>
        <taxon>Actinomycetes</taxon>
        <taxon>Micrococcales</taxon>
        <taxon>Microbacteriaceae</taxon>
        <taxon>Gryllotalpicola</taxon>
    </lineage>
</organism>